<proteinExistence type="predicted"/>
<name>E1SR90_FERBD</name>
<dbReference type="GeneID" id="67180885"/>
<protein>
    <submittedName>
        <fullName evidence="1">Uncharacterized protein</fullName>
    </submittedName>
</protein>
<accession>E1SR90</accession>
<evidence type="ECO:0000313" key="2">
    <source>
        <dbReference type="Proteomes" id="UP000006683"/>
    </source>
</evidence>
<dbReference type="HOGENOM" id="CLU_1991155_0_0_6"/>
<dbReference type="Proteomes" id="UP000006683">
    <property type="component" value="Chromosome"/>
</dbReference>
<dbReference type="RefSeq" id="WP_013344161.1">
    <property type="nucleotide sequence ID" value="NC_014541.1"/>
</dbReference>
<dbReference type="OrthoDB" id="6214739at2"/>
<dbReference type="KEGG" id="fbl:Fbal_0642"/>
<gene>
    <name evidence="1" type="ordered locus">Fbal_0642</name>
</gene>
<reference evidence="1 2" key="1">
    <citation type="journal article" date="2010" name="Stand. Genomic Sci.">
        <title>Complete genome sequence of Ferrimonas balearica type strain (PAT).</title>
        <authorList>
            <person name="Nolan M."/>
            <person name="Sikorski J."/>
            <person name="Davenport K."/>
            <person name="Lucas S."/>
            <person name="Glavina Del Rio T."/>
            <person name="Tice H."/>
            <person name="Cheng J."/>
            <person name="Goodwin L."/>
            <person name="Pitluck S."/>
            <person name="Liolios K."/>
            <person name="Ivanova N."/>
            <person name="Mavromatis K."/>
            <person name="Ovchinnikova G."/>
            <person name="Pati A."/>
            <person name="Chen A."/>
            <person name="Palaniappan K."/>
            <person name="Land M."/>
            <person name="Hauser L."/>
            <person name="Chang Y."/>
            <person name="Jeffries C."/>
            <person name="Tapia R."/>
            <person name="Brettin T."/>
            <person name="Detter J."/>
            <person name="Han C."/>
            <person name="Yasawong M."/>
            <person name="Rohde M."/>
            <person name="Tindall B."/>
            <person name="Goker M."/>
            <person name="Woyke T."/>
            <person name="Bristow J."/>
            <person name="Eisen J."/>
            <person name="Markowitz V."/>
            <person name="Hugenholtz P."/>
            <person name="Kyrpides N."/>
            <person name="Klenk H."/>
            <person name="Lapidus A."/>
        </authorList>
    </citation>
    <scope>NUCLEOTIDE SEQUENCE [LARGE SCALE GENOMIC DNA]</scope>
    <source>
        <strain evidence="2">DSM 9799 / CCM 4581 / KCTC 23876 / PAT</strain>
    </source>
</reference>
<organism evidence="1 2">
    <name type="scientific">Ferrimonas balearica (strain DSM 9799 / CCM 4581 / KCTC 23876 / PAT)</name>
    <dbReference type="NCBI Taxonomy" id="550540"/>
    <lineage>
        <taxon>Bacteria</taxon>
        <taxon>Pseudomonadati</taxon>
        <taxon>Pseudomonadota</taxon>
        <taxon>Gammaproteobacteria</taxon>
        <taxon>Alteromonadales</taxon>
        <taxon>Ferrimonadaceae</taxon>
        <taxon>Ferrimonas</taxon>
    </lineage>
</organism>
<dbReference type="eggNOG" id="ENOG5032XAN">
    <property type="taxonomic scope" value="Bacteria"/>
</dbReference>
<keyword evidence="2" id="KW-1185">Reference proteome</keyword>
<sequence>MSIIAVPEQAKPAIKSHHKARHLKKFALGPFAETCVEFRFAQDIEQFDALDDALTALQFEQGWDLFIAYFNNQFHVAVTYYTEQSSVDAVVEAVSAVLAQIFGQAPELTILAGDANYGDWEGSYHQE</sequence>
<dbReference type="EMBL" id="CP002209">
    <property type="protein sequence ID" value="ADN74855.1"/>
    <property type="molecule type" value="Genomic_DNA"/>
</dbReference>
<evidence type="ECO:0000313" key="1">
    <source>
        <dbReference type="EMBL" id="ADN74855.1"/>
    </source>
</evidence>
<dbReference type="AlphaFoldDB" id="E1SR90"/>